<feature type="transmembrane region" description="Helical" evidence="6">
    <location>
        <begin position="400"/>
        <end position="420"/>
    </location>
</feature>
<evidence type="ECO:0000256" key="3">
    <source>
        <dbReference type="ARBA" id="ARBA00022989"/>
    </source>
</evidence>
<feature type="transmembrane region" description="Helical" evidence="6">
    <location>
        <begin position="767"/>
        <end position="790"/>
    </location>
</feature>
<dbReference type="PANTHER" id="PTHR23502:SF60">
    <property type="entry name" value="MAJOR FACILITATOR SUPERFAMILY (MFS) PROFILE DOMAIN-CONTAINING PROTEIN-RELATED"/>
    <property type="match status" value="1"/>
</dbReference>
<feature type="compositionally biased region" description="Basic and acidic residues" evidence="5">
    <location>
        <begin position="144"/>
        <end position="159"/>
    </location>
</feature>
<feature type="compositionally biased region" description="Basic residues" evidence="5">
    <location>
        <begin position="160"/>
        <end position="171"/>
    </location>
</feature>
<feature type="compositionally biased region" description="Low complexity" evidence="5">
    <location>
        <begin position="219"/>
        <end position="229"/>
    </location>
</feature>
<evidence type="ECO:0000256" key="5">
    <source>
        <dbReference type="SAM" id="MobiDB-lite"/>
    </source>
</evidence>
<feature type="region of interest" description="Disordered" evidence="5">
    <location>
        <begin position="210"/>
        <end position="242"/>
    </location>
</feature>
<feature type="transmembrane region" description="Helical" evidence="6">
    <location>
        <begin position="705"/>
        <end position="725"/>
    </location>
</feature>
<dbReference type="PROSITE" id="PS50850">
    <property type="entry name" value="MFS"/>
    <property type="match status" value="1"/>
</dbReference>
<keyword evidence="4 6" id="KW-0472">Membrane</keyword>
<feature type="region of interest" description="Disordered" evidence="5">
    <location>
        <begin position="1"/>
        <end position="197"/>
    </location>
</feature>
<feature type="compositionally biased region" description="Low complexity" evidence="5">
    <location>
        <begin position="23"/>
        <end position="43"/>
    </location>
</feature>
<evidence type="ECO:0000259" key="7">
    <source>
        <dbReference type="PROSITE" id="PS50850"/>
    </source>
</evidence>
<comment type="caution">
    <text evidence="8">The sequence shown here is derived from an EMBL/GenBank/DDBJ whole genome shotgun (WGS) entry which is preliminary data.</text>
</comment>
<reference evidence="8 9" key="1">
    <citation type="journal article" date="2024" name="IMA Fungus">
        <title>Apiospora arundinis, a panoply of carbohydrate-active enzymes and secondary metabolites.</title>
        <authorList>
            <person name="Sorensen T."/>
            <person name="Petersen C."/>
            <person name="Muurmann A.T."/>
            <person name="Christiansen J.V."/>
            <person name="Brundto M.L."/>
            <person name="Overgaard C.K."/>
            <person name="Boysen A.T."/>
            <person name="Wollenberg R.D."/>
            <person name="Larsen T.O."/>
            <person name="Sorensen J.L."/>
            <person name="Nielsen K.L."/>
            <person name="Sondergaard T.E."/>
        </authorList>
    </citation>
    <scope>NUCLEOTIDE SEQUENCE [LARGE SCALE GENOMIC DNA]</scope>
    <source>
        <strain evidence="8 9">AAU 773</strain>
    </source>
</reference>
<evidence type="ECO:0000256" key="6">
    <source>
        <dbReference type="SAM" id="Phobius"/>
    </source>
</evidence>
<feature type="transmembrane region" description="Helical" evidence="6">
    <location>
        <begin position="516"/>
        <end position="536"/>
    </location>
</feature>
<dbReference type="PANTHER" id="PTHR23502">
    <property type="entry name" value="MAJOR FACILITATOR SUPERFAMILY"/>
    <property type="match status" value="1"/>
</dbReference>
<accession>A0ABR2IRL6</accession>
<sequence length="810" mass="89502">MVTSSSPTLYDSPHLRDSPDDIGSGASPRSGGRSRQQRPAQRSYPDDIEDDIGPPLVANTHSPGGRQSRDWHRETRRVSNAHQLPPLFPRGHARHNSGGGSPQDEIDMADLHHPHSPQDPFVDQEDIRGAPAPPPEPISRSRSRRDSSYGRELRDEPRRARSQSRNRRHSRSITSNASNVSRGPPRYGHSRTPSRTQQLRRLSENYEEAYEIQQGGGATTPRTPRTARASVRGGEPFPPMPDHRMTMSPAEEDLDDPRVRVLLEALRITTSQENAPPAPETVRGSTHIDMRTRDNSHAERGFSPNEKATEDTWYSESQGATQISEKESSSPNEFDKNIVDWDGPDDPACPSNWPMMQKYKTSLILSMFSFIAPFSATMVGPAIDVIGAELNISAGTDQRLIMGMQVLAAGIGPVFIAPMIEYFGRAPIIRYAHLWHMIWNTACGFATTGPQLLAFRFIGGLGASAPQIIPPGLTADLYPAPIGGRGDAVHAYLPFLGSAIAPIFGAAIAEYGDWRWIFWGTSIFSTVAIALAFLFLDETMHPILLAAKCERLKASTGNQALHTPYQVPGQTKKEWMMKKIALPYVMLVCHPTVQLAFGYRAYLFGIMYLFISTFDRNFVTRYGMDKFGASLNILSLGAGFLLGLHLSRYCIDGWSAYFRKKHNTDGHRPEWRLPVNAGAAILIPPALILYGWALEKRMHYVVPDIAAFFLAIGLILGFFSLQPYVTESYGAEYASSAHAAGTFMQHIAEFAFPLFGPPIFADLGQGWGNTLIAVVTLSIAILMPLVLWHFGPALRRLSSKGLPVEASARR</sequence>
<evidence type="ECO:0000256" key="4">
    <source>
        <dbReference type="ARBA" id="ARBA00023136"/>
    </source>
</evidence>
<dbReference type="InterPro" id="IPR020846">
    <property type="entry name" value="MFS_dom"/>
</dbReference>
<feature type="compositionally biased region" description="Basic and acidic residues" evidence="5">
    <location>
        <begin position="67"/>
        <end position="77"/>
    </location>
</feature>
<evidence type="ECO:0000313" key="8">
    <source>
        <dbReference type="EMBL" id="KAK8867499.1"/>
    </source>
</evidence>
<protein>
    <submittedName>
        <fullName evidence="8">MFS multidrug transporter-like protein</fullName>
    </submittedName>
</protein>
<keyword evidence="9" id="KW-1185">Reference proteome</keyword>
<gene>
    <name evidence="8" type="ORF">PGQ11_006077</name>
</gene>
<comment type="subcellular location">
    <subcellularLocation>
        <location evidence="1">Membrane</location>
        <topology evidence="1">Multi-pass membrane protein</topology>
    </subcellularLocation>
</comment>
<feature type="region of interest" description="Disordered" evidence="5">
    <location>
        <begin position="271"/>
        <end position="333"/>
    </location>
</feature>
<feature type="transmembrane region" description="Helical" evidence="6">
    <location>
        <begin position="631"/>
        <end position="651"/>
    </location>
</feature>
<dbReference type="Proteomes" id="UP001390339">
    <property type="component" value="Unassembled WGS sequence"/>
</dbReference>
<dbReference type="InterPro" id="IPR011701">
    <property type="entry name" value="MFS"/>
</dbReference>
<name>A0ABR2IRL6_9PEZI</name>
<dbReference type="InterPro" id="IPR036259">
    <property type="entry name" value="MFS_trans_sf"/>
</dbReference>
<feature type="compositionally biased region" description="Basic and acidic residues" evidence="5">
    <location>
        <begin position="324"/>
        <end position="333"/>
    </location>
</feature>
<dbReference type="Pfam" id="PF07690">
    <property type="entry name" value="MFS_1"/>
    <property type="match status" value="1"/>
</dbReference>
<evidence type="ECO:0000256" key="2">
    <source>
        <dbReference type="ARBA" id="ARBA00022692"/>
    </source>
</evidence>
<evidence type="ECO:0000256" key="1">
    <source>
        <dbReference type="ARBA" id="ARBA00004141"/>
    </source>
</evidence>
<keyword evidence="2 6" id="KW-0812">Transmembrane</keyword>
<evidence type="ECO:0000313" key="9">
    <source>
        <dbReference type="Proteomes" id="UP001390339"/>
    </source>
</evidence>
<keyword evidence="3 6" id="KW-1133">Transmembrane helix</keyword>
<feature type="compositionally biased region" description="Polar residues" evidence="5">
    <location>
        <begin position="312"/>
        <end position="323"/>
    </location>
</feature>
<dbReference type="SUPFAM" id="SSF103473">
    <property type="entry name" value="MFS general substrate transporter"/>
    <property type="match status" value="1"/>
</dbReference>
<organism evidence="8 9">
    <name type="scientific">Apiospora arundinis</name>
    <dbReference type="NCBI Taxonomy" id="335852"/>
    <lineage>
        <taxon>Eukaryota</taxon>
        <taxon>Fungi</taxon>
        <taxon>Dikarya</taxon>
        <taxon>Ascomycota</taxon>
        <taxon>Pezizomycotina</taxon>
        <taxon>Sordariomycetes</taxon>
        <taxon>Xylariomycetidae</taxon>
        <taxon>Amphisphaeriales</taxon>
        <taxon>Apiosporaceae</taxon>
        <taxon>Apiospora</taxon>
    </lineage>
</organism>
<proteinExistence type="predicted"/>
<feature type="domain" description="Major facilitator superfamily (MFS) profile" evidence="7">
    <location>
        <begin position="361"/>
        <end position="795"/>
    </location>
</feature>
<feature type="compositionally biased region" description="Basic and acidic residues" evidence="5">
    <location>
        <begin position="286"/>
        <end position="300"/>
    </location>
</feature>
<feature type="transmembrane region" description="Helical" evidence="6">
    <location>
        <begin position="491"/>
        <end position="510"/>
    </location>
</feature>
<dbReference type="EMBL" id="JAPCWZ010000004">
    <property type="protein sequence ID" value="KAK8867499.1"/>
    <property type="molecule type" value="Genomic_DNA"/>
</dbReference>
<feature type="transmembrane region" description="Helical" evidence="6">
    <location>
        <begin position="581"/>
        <end position="611"/>
    </location>
</feature>
<feature type="transmembrane region" description="Helical" evidence="6">
    <location>
        <begin position="363"/>
        <end position="388"/>
    </location>
</feature>
<feature type="transmembrane region" description="Helical" evidence="6">
    <location>
        <begin position="671"/>
        <end position="693"/>
    </location>
</feature>
<dbReference type="Gene3D" id="1.20.1250.20">
    <property type="entry name" value="MFS general substrate transporter like domains"/>
    <property type="match status" value="1"/>
</dbReference>